<sequence>MSNGGGSRVLIPSNVRKMIRDIKEIAAKHSDEDIYVMLKECNMDPNETAQRLLYLDTFQEVKKKRELKKTNVSSRISEESRWRAGTQERGFRGGRGHYSSYGAGGGRNGNAPRENGVNNRIERGLDPLPTVPKKTEKNTNSSVTISANISVSGPTNIPNGISSHEHAPQQSADPVVVPPLNSQNPVGGAIEHKVSSQRIASKSDESYPAVNGSIAAHTVANSSQATLGDVTCMNAVQKECPIVEKNQPLEHSQPSSLTTASSEIVSVKDSQSSELIGLSEVVASEAATFAGGSEALPEKKAVIFPDHVQVPEHIKNGLTFGSLDFEQSLSCGNDTDDSNGSLPVPEFLNGNDKAEKETSLSNLNVSSSSREGDYHDNLHSLPHMPNSEAHLKDNGASMYNVKELRLRHEIR</sequence>
<name>A0ACB7XSC2_9ERIC</name>
<gene>
    <name evidence="1" type="ORF">Vadar_022536</name>
</gene>
<proteinExistence type="predicted"/>
<evidence type="ECO:0000313" key="2">
    <source>
        <dbReference type="Proteomes" id="UP000828048"/>
    </source>
</evidence>
<accession>A0ACB7XSC2</accession>
<organism evidence="1 2">
    <name type="scientific">Vaccinium darrowii</name>
    <dbReference type="NCBI Taxonomy" id="229202"/>
    <lineage>
        <taxon>Eukaryota</taxon>
        <taxon>Viridiplantae</taxon>
        <taxon>Streptophyta</taxon>
        <taxon>Embryophyta</taxon>
        <taxon>Tracheophyta</taxon>
        <taxon>Spermatophyta</taxon>
        <taxon>Magnoliopsida</taxon>
        <taxon>eudicotyledons</taxon>
        <taxon>Gunneridae</taxon>
        <taxon>Pentapetalae</taxon>
        <taxon>asterids</taxon>
        <taxon>Ericales</taxon>
        <taxon>Ericaceae</taxon>
        <taxon>Vaccinioideae</taxon>
        <taxon>Vaccinieae</taxon>
        <taxon>Vaccinium</taxon>
    </lineage>
</organism>
<reference evidence="1 2" key="1">
    <citation type="journal article" date="2021" name="Hortic Res">
        <title>High-quality reference genome and annotation aids understanding of berry development for evergreen blueberry (Vaccinium darrowii).</title>
        <authorList>
            <person name="Yu J."/>
            <person name="Hulse-Kemp A.M."/>
            <person name="Babiker E."/>
            <person name="Staton M."/>
        </authorList>
    </citation>
    <scope>NUCLEOTIDE SEQUENCE [LARGE SCALE GENOMIC DNA]</scope>
    <source>
        <strain evidence="2">cv. NJ 8807/NJ 8810</strain>
        <tissue evidence="1">Young leaf</tissue>
    </source>
</reference>
<comment type="caution">
    <text evidence="1">The sequence shown here is derived from an EMBL/GenBank/DDBJ whole genome shotgun (WGS) entry which is preliminary data.</text>
</comment>
<evidence type="ECO:0000313" key="1">
    <source>
        <dbReference type="EMBL" id="KAH7843936.1"/>
    </source>
</evidence>
<dbReference type="EMBL" id="CM037151">
    <property type="protein sequence ID" value="KAH7843936.1"/>
    <property type="molecule type" value="Genomic_DNA"/>
</dbReference>
<dbReference type="Proteomes" id="UP000828048">
    <property type="component" value="Chromosome 1"/>
</dbReference>
<keyword evidence="2" id="KW-1185">Reference proteome</keyword>
<protein>
    <submittedName>
        <fullName evidence="1">Uncharacterized protein</fullName>
    </submittedName>
</protein>